<dbReference type="Pfam" id="PF14279">
    <property type="entry name" value="HNH_5"/>
    <property type="match status" value="1"/>
</dbReference>
<dbReference type="PANTHER" id="PTHR33877">
    <property type="entry name" value="SLL1193 PROTEIN"/>
    <property type="match status" value="1"/>
</dbReference>
<dbReference type="InterPro" id="IPR003615">
    <property type="entry name" value="HNH_nuc"/>
</dbReference>
<keyword evidence="2" id="KW-0255">Endonuclease</keyword>
<proteinExistence type="predicted"/>
<name>A0A0R2P5V7_9ACTN</name>
<dbReference type="Gene3D" id="1.10.30.50">
    <property type="match status" value="1"/>
</dbReference>
<comment type="caution">
    <text evidence="2">The sequence shown here is derived from an EMBL/GenBank/DDBJ whole genome shotgun (WGS) entry which is preliminary data.</text>
</comment>
<keyword evidence="2" id="KW-0540">Nuclease</keyword>
<organism evidence="2 3">
    <name type="scientific">Actinobacteria bacterium BACL2 MAG-120802-bin41</name>
    <dbReference type="NCBI Taxonomy" id="1655568"/>
    <lineage>
        <taxon>Bacteria</taxon>
        <taxon>Bacillati</taxon>
        <taxon>Actinomycetota</taxon>
        <taxon>Actinomycetes</taxon>
        <taxon>Actinomycetes incertae sedis</taxon>
        <taxon>ac1 cluster</taxon>
    </lineage>
</organism>
<reference evidence="2 3" key="1">
    <citation type="submission" date="2015-10" db="EMBL/GenBank/DDBJ databases">
        <title>Metagenome-Assembled Genomes uncover a global brackish microbiome.</title>
        <authorList>
            <person name="Hugerth L.W."/>
            <person name="Larsson J."/>
            <person name="Alneberg J."/>
            <person name="Lindh M.V."/>
            <person name="Legrand C."/>
            <person name="Pinhassi J."/>
            <person name="Andersson A.F."/>
        </authorList>
    </citation>
    <scope>NUCLEOTIDE SEQUENCE [LARGE SCALE GENOMIC DNA]</scope>
    <source>
        <strain evidence="2">BACL2 MAG-120802-bin41</strain>
    </source>
</reference>
<dbReference type="CDD" id="cd00085">
    <property type="entry name" value="HNHc"/>
    <property type="match status" value="1"/>
</dbReference>
<evidence type="ECO:0000313" key="2">
    <source>
        <dbReference type="EMBL" id="KRO31267.1"/>
    </source>
</evidence>
<dbReference type="InterPro" id="IPR052892">
    <property type="entry name" value="NA-targeting_endonuclease"/>
</dbReference>
<protein>
    <submittedName>
        <fullName evidence="2">HNH endonuclease</fullName>
    </submittedName>
</protein>
<dbReference type="FunFam" id="1.10.30.50:FF:000001">
    <property type="entry name" value="HNH endonuclease"/>
    <property type="match status" value="1"/>
</dbReference>
<dbReference type="AlphaFoldDB" id="A0A0R2P5V7"/>
<feature type="domain" description="HNH nuclease" evidence="1">
    <location>
        <begin position="74"/>
        <end position="123"/>
    </location>
</feature>
<evidence type="ECO:0000313" key="3">
    <source>
        <dbReference type="Proteomes" id="UP000053941"/>
    </source>
</evidence>
<dbReference type="SMART" id="SM00507">
    <property type="entry name" value="HNHc"/>
    <property type="match status" value="1"/>
</dbReference>
<dbReference type="Proteomes" id="UP000053941">
    <property type="component" value="Unassembled WGS sequence"/>
</dbReference>
<keyword evidence="2" id="KW-0378">Hydrolase</keyword>
<dbReference type="InterPro" id="IPR029471">
    <property type="entry name" value="HNH_5"/>
</dbReference>
<gene>
    <name evidence="2" type="ORF">ABR60_03975</name>
</gene>
<dbReference type="EMBL" id="LIAS01000008">
    <property type="protein sequence ID" value="KRO31267.1"/>
    <property type="molecule type" value="Genomic_DNA"/>
</dbReference>
<evidence type="ECO:0000259" key="1">
    <source>
        <dbReference type="SMART" id="SM00507"/>
    </source>
</evidence>
<accession>A0A0R2P5V7</accession>
<dbReference type="PANTHER" id="PTHR33877:SF2">
    <property type="entry name" value="OS07G0170200 PROTEIN"/>
    <property type="match status" value="1"/>
</dbReference>
<sequence>MNSSSRRTLVLNATYEPLGVVSDRRALILILNNRATMIEESGVTLHYSSGSMELPAVIRLHKFVKIPYRHTVPLSRRAIFARDGGRCVYCQSAATSIDHVLPRSRGGDHSWENVVSACHRCNHVKADRTLKELGWRLRSLPREPVGAAWRILGTARAEERWVRYLAPFGVVGASA</sequence>
<dbReference type="GO" id="GO:0004519">
    <property type="term" value="F:endonuclease activity"/>
    <property type="evidence" value="ECO:0007669"/>
    <property type="project" value="UniProtKB-KW"/>
</dbReference>